<keyword evidence="4" id="KW-1185">Reference proteome</keyword>
<feature type="signal peptide" evidence="1">
    <location>
        <begin position="1"/>
        <end position="19"/>
    </location>
</feature>
<dbReference type="InterPro" id="IPR008969">
    <property type="entry name" value="CarboxyPept-like_regulatory"/>
</dbReference>
<evidence type="ECO:0000259" key="2">
    <source>
        <dbReference type="Pfam" id="PF00593"/>
    </source>
</evidence>
<dbReference type="Proteomes" id="UP000263900">
    <property type="component" value="Chromosome"/>
</dbReference>
<dbReference type="KEGG" id="pseg:D3H65_07390"/>
<dbReference type="InterPro" id="IPR037066">
    <property type="entry name" value="Plug_dom_sf"/>
</dbReference>
<dbReference type="InterPro" id="IPR000531">
    <property type="entry name" value="Beta-barrel_TonB"/>
</dbReference>
<dbReference type="Pfam" id="PF00593">
    <property type="entry name" value="TonB_dep_Rec_b-barrel"/>
    <property type="match status" value="1"/>
</dbReference>
<name>A0A3B7MTI5_9BACT</name>
<dbReference type="SUPFAM" id="SSF49464">
    <property type="entry name" value="Carboxypeptidase regulatory domain-like"/>
    <property type="match status" value="1"/>
</dbReference>
<dbReference type="OrthoDB" id="9804995at2"/>
<accession>A0A3B7MTI5</accession>
<dbReference type="RefSeq" id="WP_119049646.1">
    <property type="nucleotide sequence ID" value="NZ_CP032157.1"/>
</dbReference>
<keyword evidence="3" id="KW-0675">Receptor</keyword>
<dbReference type="SUPFAM" id="SSF56935">
    <property type="entry name" value="Porins"/>
    <property type="match status" value="1"/>
</dbReference>
<sequence length="789" mass="87924">MKHSLVVLLLFISCLRSFAQNNTQTLTGTVIDKASERPLANVSVSIVGTRLGATTDSLGRFVLPAVPLGRHHVSFTCIGYKTVTIPEVLVTSGKQVILDVPLDQQIAALNTVTVTAGRTRKGMVSNEFAGSSSRSFSMDDVTRYAGGRNDPAKLASNFAGVANTNDSRNDIVVRGNAPTAVLWRMEGIPIPNPNHFSTLGTTGGPVSALNTNALKNSDFYTGAFPAEFGNATGAVFDIGLRTGNKDKFEKTIQLNMFSGLEAMLEGPLSKSKNGSSFLVGYRYSFAQIGQSLGFDIGTAAVPKYQDLIFHLNFAKSQWGKFSIFGMGGTSSIDMIGADLDSTDLFANRDEDNYFKSRIGVVGLKHTLDLGRNSYLRTMVSYSYVSNEGTSYQHFDSLPERKFMSEQSTVNTGWRFSSFINSKISSRFTMRGGMLAELIGLDTWMRTREDKPDWETTRDYNDNAWLVQPYVQGKYRFTDKLSLNAGLHGIYYGMNDDAAVEPRASLSYAIAGNQTLTFSYGLHHQQQPLPVYLYQEKLPNGTYDQSNRNLDFTRAHHYVIGYDWFFARDWRLKAEAYHQSISHAPVERTPSGFSVLNSGADFTFPDKAGLVSTGTGTNTGIELTVEKFFSKGYYLLTTASIFDAKYKGSDRIERNSTFNNKAVVNVLAGREWKMGRDGRNAFTIDIKFTQSGGRYYTPVDIAASNATGYEQLDESRYNDLQFSNYLRFDTRFGIRLNSAKRKLSHTFYLDIQNVTNRDNVFIQRYNRDRKAVGVVNQVGFFPDILYRLQF</sequence>
<reference evidence="3 4" key="1">
    <citation type="submission" date="2018-09" db="EMBL/GenBank/DDBJ databases">
        <title>Genome sequencing of strain 6GH32-13.</title>
        <authorList>
            <person name="Weon H.-Y."/>
            <person name="Heo J."/>
            <person name="Kwon S.-W."/>
        </authorList>
    </citation>
    <scope>NUCLEOTIDE SEQUENCE [LARGE SCALE GENOMIC DNA]</scope>
    <source>
        <strain evidence="3 4">5GH32-13</strain>
    </source>
</reference>
<dbReference type="Gene3D" id="2.60.40.1120">
    <property type="entry name" value="Carboxypeptidase-like, regulatory domain"/>
    <property type="match status" value="1"/>
</dbReference>
<keyword evidence="1" id="KW-0732">Signal</keyword>
<evidence type="ECO:0000256" key="1">
    <source>
        <dbReference type="SAM" id="SignalP"/>
    </source>
</evidence>
<proteinExistence type="predicted"/>
<feature type="chain" id="PRO_5017673209" evidence="1">
    <location>
        <begin position="20"/>
        <end position="789"/>
    </location>
</feature>
<dbReference type="EMBL" id="CP032157">
    <property type="protein sequence ID" value="AXY73811.1"/>
    <property type="molecule type" value="Genomic_DNA"/>
</dbReference>
<dbReference type="Pfam" id="PF13620">
    <property type="entry name" value="CarboxypepD_reg"/>
    <property type="match status" value="1"/>
</dbReference>
<organism evidence="3 4">
    <name type="scientific">Paraflavitalea soli</name>
    <dbReference type="NCBI Taxonomy" id="2315862"/>
    <lineage>
        <taxon>Bacteria</taxon>
        <taxon>Pseudomonadati</taxon>
        <taxon>Bacteroidota</taxon>
        <taxon>Chitinophagia</taxon>
        <taxon>Chitinophagales</taxon>
        <taxon>Chitinophagaceae</taxon>
        <taxon>Paraflavitalea</taxon>
    </lineage>
</organism>
<evidence type="ECO:0000313" key="3">
    <source>
        <dbReference type="EMBL" id="AXY73811.1"/>
    </source>
</evidence>
<dbReference type="Gene3D" id="2.170.130.10">
    <property type="entry name" value="TonB-dependent receptor, plug domain"/>
    <property type="match status" value="1"/>
</dbReference>
<gene>
    <name evidence="3" type="ORF">D3H65_07390</name>
</gene>
<dbReference type="AlphaFoldDB" id="A0A3B7MTI5"/>
<protein>
    <submittedName>
        <fullName evidence="3">TonB-dependent receptor</fullName>
    </submittedName>
</protein>
<feature type="domain" description="TonB-dependent receptor-like beta-barrel" evidence="2">
    <location>
        <begin position="337"/>
        <end position="753"/>
    </location>
</feature>
<evidence type="ECO:0000313" key="4">
    <source>
        <dbReference type="Proteomes" id="UP000263900"/>
    </source>
</evidence>